<gene>
    <name evidence="1" type="ORF">LCGC14_1486460</name>
</gene>
<comment type="caution">
    <text evidence="1">The sequence shown here is derived from an EMBL/GenBank/DDBJ whole genome shotgun (WGS) entry which is preliminary data.</text>
</comment>
<organism evidence="1">
    <name type="scientific">marine sediment metagenome</name>
    <dbReference type="NCBI Taxonomy" id="412755"/>
    <lineage>
        <taxon>unclassified sequences</taxon>
        <taxon>metagenomes</taxon>
        <taxon>ecological metagenomes</taxon>
    </lineage>
</organism>
<dbReference type="EMBL" id="LAZR01010636">
    <property type="protein sequence ID" value="KKM65919.1"/>
    <property type="molecule type" value="Genomic_DNA"/>
</dbReference>
<evidence type="ECO:0000313" key="1">
    <source>
        <dbReference type="EMBL" id="KKM65919.1"/>
    </source>
</evidence>
<dbReference type="AlphaFoldDB" id="A0A0F9J7Z9"/>
<protein>
    <submittedName>
        <fullName evidence="1">Uncharacterized protein</fullName>
    </submittedName>
</protein>
<sequence length="56" mass="6602">MENIDFDSQENEKPPKPFTGTLYITVSDCLRARLPVLFTLPMVWLRVFNLNLLYKL</sequence>
<name>A0A0F9J7Z9_9ZZZZ</name>
<accession>A0A0F9J7Z9</accession>
<reference evidence="1" key="1">
    <citation type="journal article" date="2015" name="Nature">
        <title>Complex archaea that bridge the gap between prokaryotes and eukaryotes.</title>
        <authorList>
            <person name="Spang A."/>
            <person name="Saw J.H."/>
            <person name="Jorgensen S.L."/>
            <person name="Zaremba-Niedzwiedzka K."/>
            <person name="Martijn J."/>
            <person name="Lind A.E."/>
            <person name="van Eijk R."/>
            <person name="Schleper C."/>
            <person name="Guy L."/>
            <person name="Ettema T.J."/>
        </authorList>
    </citation>
    <scope>NUCLEOTIDE SEQUENCE</scope>
</reference>
<proteinExistence type="predicted"/>